<organism evidence="2 3">
    <name type="scientific">Hujiaoplasma nucleasis</name>
    <dbReference type="NCBI Taxonomy" id="2725268"/>
    <lineage>
        <taxon>Bacteria</taxon>
        <taxon>Bacillati</taxon>
        <taxon>Mycoplasmatota</taxon>
        <taxon>Mollicutes</taxon>
        <taxon>Candidatus Izemoplasmatales</taxon>
        <taxon>Hujiaoplasmataceae</taxon>
        <taxon>Hujiaoplasma</taxon>
    </lineage>
</organism>
<name>A0A7L6N491_9MOLU</name>
<protein>
    <recommendedName>
        <fullName evidence="4">Peptidyl-prolyl cis-trans isomerase</fullName>
    </recommendedName>
</protein>
<evidence type="ECO:0000313" key="2">
    <source>
        <dbReference type="EMBL" id="QLY40077.1"/>
    </source>
</evidence>
<gene>
    <name evidence="2" type="ORF">HF295_04055</name>
</gene>
<keyword evidence="3" id="KW-1185">Reference proteome</keyword>
<keyword evidence="1" id="KW-0732">Signal</keyword>
<dbReference type="EMBL" id="CP051151">
    <property type="protein sequence ID" value="QLY40077.1"/>
    <property type="molecule type" value="Genomic_DNA"/>
</dbReference>
<feature type="chain" id="PRO_5029679335" description="Peptidyl-prolyl cis-trans isomerase" evidence="1">
    <location>
        <begin position="23"/>
        <end position="856"/>
    </location>
</feature>
<accession>A0A7L6N491</accession>
<evidence type="ECO:0008006" key="4">
    <source>
        <dbReference type="Google" id="ProtNLM"/>
    </source>
</evidence>
<evidence type="ECO:0000256" key="1">
    <source>
        <dbReference type="SAM" id="SignalP"/>
    </source>
</evidence>
<sequence>MSKLLKKLTMVSLMLLTSLAIISCGEEATSDQPTTDETINHTFDFNTVYYRGDGYEITYKELFDSIKTNDGADQLIEMVDRELLKDYFPLVTSEDIIAKRIKMIYGSNDQEILDDIKEDKKEQMEKAYEDGMVVLGFSEDDTPYLELLVARDLYVKDLLTNPDIEDNNLFIDPLDVAKEYHDSRIGQVNAILIRYDSISKVNTLLRNNNLVEYNGELRLYTDENIPLSEVPSHRLNDDNTRSLSDQELLTYFIGFYNAAYDGQRDPISETATVNDLLELEDLTFDYEALQTINVKLGNLLFTGLSTMQTDDNIFYTYKPYEVRVSNANNYYLALNLDRSFIDVSSFDGNESDLINLIGQEAYDQVLNTLIDERLNESRFVGAALKDLREEHDLEIYDYYLKLDYESVVPKDMEPTDLNQSDYVIASVDGEDILAKDLLAFALERKAPLYLLHAAQLDILRTKHYEDVYCDDEGNCELDYTQNNSGAMNNHIAEYEELEESFKNSQYAAYYSFEDYLYLAYGVKNDVEMMNNYVQRTLEPIFIFNYMLENMDDLTSQIMPILNEYYDNYFSLDARHILIFIDDNGDGKPDDFDDYYDELDDQVAFDNLVDQFKADILSYLSENDDDLAGVVAEFNSADRDDEVWGIYKRTGLRILTENLSAQKSLTYMNTYKSYEEGFVTGLKAVYDQYLLEENIDEAFIYNDEWIQTSYGLHIVKAEKGDDFELESAEFTVPEDTSFNYPEALNNNEYRLNESQLQVYFSYRVFDIVSSVVDLETIFDFEKPDLPSRLQDLMVLLARDLYDAYYITAYLNMGMMDVLVEGELMDNGIYSYYTMTEITAYFANLSASYSGQMLSQYK</sequence>
<dbReference type="KEGG" id="tbk:HF295_04055"/>
<evidence type="ECO:0000313" key="3">
    <source>
        <dbReference type="Proteomes" id="UP000512167"/>
    </source>
</evidence>
<reference evidence="2 3" key="1">
    <citation type="submission" date="2020-04" db="EMBL/GenBank/DDBJ databases">
        <authorList>
            <person name="Zheng R.K."/>
            <person name="Sun C.M."/>
        </authorList>
    </citation>
    <scope>NUCLEOTIDE SEQUENCE [LARGE SCALE GENOMIC DNA]</scope>
    <source>
        <strain evidence="3">zrk29</strain>
    </source>
</reference>
<dbReference type="Proteomes" id="UP000512167">
    <property type="component" value="Chromosome"/>
</dbReference>
<dbReference type="RefSeq" id="WP_312032575.1">
    <property type="nucleotide sequence ID" value="NZ_CP051151.1"/>
</dbReference>
<dbReference type="PROSITE" id="PS51257">
    <property type="entry name" value="PROKAR_LIPOPROTEIN"/>
    <property type="match status" value="1"/>
</dbReference>
<proteinExistence type="predicted"/>
<feature type="signal peptide" evidence="1">
    <location>
        <begin position="1"/>
        <end position="22"/>
    </location>
</feature>
<dbReference type="AlphaFoldDB" id="A0A7L6N491"/>